<proteinExistence type="predicted"/>
<feature type="compositionally biased region" description="Basic and acidic residues" evidence="1">
    <location>
        <begin position="70"/>
        <end position="89"/>
    </location>
</feature>
<keyword evidence="3" id="KW-1185">Reference proteome</keyword>
<gene>
    <name evidence="2" type="ORF">A4U43_C03F19390</name>
</gene>
<dbReference type="AlphaFoldDB" id="A0A5P1FE57"/>
<dbReference type="Gramene" id="ONK75677">
    <property type="protein sequence ID" value="ONK75677"/>
    <property type="gene ID" value="A4U43_C03F19390"/>
</dbReference>
<organism evidence="2 3">
    <name type="scientific">Asparagus officinalis</name>
    <name type="common">Garden asparagus</name>
    <dbReference type="NCBI Taxonomy" id="4686"/>
    <lineage>
        <taxon>Eukaryota</taxon>
        <taxon>Viridiplantae</taxon>
        <taxon>Streptophyta</taxon>
        <taxon>Embryophyta</taxon>
        <taxon>Tracheophyta</taxon>
        <taxon>Spermatophyta</taxon>
        <taxon>Magnoliopsida</taxon>
        <taxon>Liliopsida</taxon>
        <taxon>Asparagales</taxon>
        <taxon>Asparagaceae</taxon>
        <taxon>Asparagoideae</taxon>
        <taxon>Asparagus</taxon>
    </lineage>
</organism>
<dbReference type="EMBL" id="CM007383">
    <property type="protein sequence ID" value="ONK75677.1"/>
    <property type="molecule type" value="Genomic_DNA"/>
</dbReference>
<name>A0A5P1FE57_ASPOF</name>
<feature type="compositionally biased region" description="Polar residues" evidence="1">
    <location>
        <begin position="42"/>
        <end position="52"/>
    </location>
</feature>
<sequence>MVDSLGRNKRIAIYVVHGVEEYTGEVDIDLREGARNEAPNEDNATTYEASPSNANVVNEDDEDNEATTEAQHDDNEATKEAKINDKEGLVDVNVENED</sequence>
<protein>
    <submittedName>
        <fullName evidence="2">Uncharacterized protein</fullName>
    </submittedName>
</protein>
<evidence type="ECO:0000256" key="1">
    <source>
        <dbReference type="SAM" id="MobiDB-lite"/>
    </source>
</evidence>
<feature type="region of interest" description="Disordered" evidence="1">
    <location>
        <begin position="30"/>
        <end position="98"/>
    </location>
</feature>
<dbReference type="Proteomes" id="UP000243459">
    <property type="component" value="Chromosome 3"/>
</dbReference>
<evidence type="ECO:0000313" key="2">
    <source>
        <dbReference type="EMBL" id="ONK75677.1"/>
    </source>
</evidence>
<evidence type="ECO:0000313" key="3">
    <source>
        <dbReference type="Proteomes" id="UP000243459"/>
    </source>
</evidence>
<accession>A0A5P1FE57</accession>
<reference evidence="3" key="1">
    <citation type="journal article" date="2017" name="Nat. Commun.">
        <title>The asparagus genome sheds light on the origin and evolution of a young Y chromosome.</title>
        <authorList>
            <person name="Harkess A."/>
            <person name="Zhou J."/>
            <person name="Xu C."/>
            <person name="Bowers J.E."/>
            <person name="Van der Hulst R."/>
            <person name="Ayyampalayam S."/>
            <person name="Mercati F."/>
            <person name="Riccardi P."/>
            <person name="McKain M.R."/>
            <person name="Kakrana A."/>
            <person name="Tang H."/>
            <person name="Ray J."/>
            <person name="Groenendijk J."/>
            <person name="Arikit S."/>
            <person name="Mathioni S.M."/>
            <person name="Nakano M."/>
            <person name="Shan H."/>
            <person name="Telgmann-Rauber A."/>
            <person name="Kanno A."/>
            <person name="Yue Z."/>
            <person name="Chen H."/>
            <person name="Li W."/>
            <person name="Chen Y."/>
            <person name="Xu X."/>
            <person name="Zhang Y."/>
            <person name="Luo S."/>
            <person name="Chen H."/>
            <person name="Gao J."/>
            <person name="Mao Z."/>
            <person name="Pires J.C."/>
            <person name="Luo M."/>
            <person name="Kudrna D."/>
            <person name="Wing R.A."/>
            <person name="Meyers B.C."/>
            <person name="Yi K."/>
            <person name="Kong H."/>
            <person name="Lavrijsen P."/>
            <person name="Sunseri F."/>
            <person name="Falavigna A."/>
            <person name="Ye Y."/>
            <person name="Leebens-Mack J.H."/>
            <person name="Chen G."/>
        </authorList>
    </citation>
    <scope>NUCLEOTIDE SEQUENCE [LARGE SCALE GENOMIC DNA]</scope>
    <source>
        <strain evidence="3">cv. DH0086</strain>
    </source>
</reference>